<keyword evidence="3" id="KW-0328">Glycosyltransferase</keyword>
<protein>
    <recommendedName>
        <fullName evidence="7">Glucosyl-3-phosphoglycerate synthase</fullName>
        <ecNumber evidence="6">2.4.1.266</ecNumber>
    </recommendedName>
</protein>
<evidence type="ECO:0000256" key="7">
    <source>
        <dbReference type="ARBA" id="ARBA00040894"/>
    </source>
</evidence>
<dbReference type="InterPro" id="IPR029044">
    <property type="entry name" value="Nucleotide-diphossugar_trans"/>
</dbReference>
<evidence type="ECO:0000313" key="12">
    <source>
        <dbReference type="Proteomes" id="UP000050417"/>
    </source>
</evidence>
<dbReference type="EMBL" id="LGCL01000011">
    <property type="protein sequence ID" value="KPL79578.1"/>
    <property type="molecule type" value="Genomic_DNA"/>
</dbReference>
<dbReference type="InterPro" id="IPR050256">
    <property type="entry name" value="Glycosyltransferase_2"/>
</dbReference>
<comment type="cofactor">
    <cofactor evidence="1">
        <name>Mg(2+)</name>
        <dbReference type="ChEBI" id="CHEBI:18420"/>
    </cofactor>
</comment>
<dbReference type="SUPFAM" id="SSF53448">
    <property type="entry name" value="Nucleotide-diphospho-sugar transferases"/>
    <property type="match status" value="1"/>
</dbReference>
<dbReference type="InterPro" id="IPR001173">
    <property type="entry name" value="Glyco_trans_2-like"/>
</dbReference>
<evidence type="ECO:0000259" key="10">
    <source>
        <dbReference type="Pfam" id="PF00535"/>
    </source>
</evidence>
<proteinExistence type="inferred from homology"/>
<dbReference type="PATRIC" id="fig|1134406.4.peg.2820"/>
<dbReference type="Proteomes" id="UP000050417">
    <property type="component" value="Unassembled WGS sequence"/>
</dbReference>
<accession>A0A0N8GP08</accession>
<evidence type="ECO:0000256" key="4">
    <source>
        <dbReference type="ARBA" id="ARBA00022679"/>
    </source>
</evidence>
<keyword evidence="12" id="KW-1185">Reference proteome</keyword>
<feature type="domain" description="Glycosyltransferase 2-like" evidence="10">
    <location>
        <begin position="17"/>
        <end position="126"/>
    </location>
</feature>
<comment type="caution">
    <text evidence="11">The sequence shown here is derived from an EMBL/GenBank/DDBJ whole genome shotgun (WGS) entry which is preliminary data.</text>
</comment>
<evidence type="ECO:0000256" key="8">
    <source>
        <dbReference type="ARBA" id="ARBA00048689"/>
    </source>
</evidence>
<dbReference type="STRING" id="1134406.ADN00_02545"/>
<evidence type="ECO:0000256" key="5">
    <source>
        <dbReference type="ARBA" id="ARBA00022842"/>
    </source>
</evidence>
<dbReference type="Pfam" id="PF00535">
    <property type="entry name" value="Glycos_transf_2"/>
    <property type="match status" value="1"/>
</dbReference>
<comment type="similarity">
    <text evidence="2">Belongs to the glycosyltransferase 2 family.</text>
</comment>
<organism evidence="11 12">
    <name type="scientific">Ornatilinea apprima</name>
    <dbReference type="NCBI Taxonomy" id="1134406"/>
    <lineage>
        <taxon>Bacteria</taxon>
        <taxon>Bacillati</taxon>
        <taxon>Chloroflexota</taxon>
        <taxon>Anaerolineae</taxon>
        <taxon>Anaerolineales</taxon>
        <taxon>Anaerolineaceae</taxon>
        <taxon>Ornatilinea</taxon>
    </lineage>
</organism>
<reference evidence="11 12" key="1">
    <citation type="submission" date="2015-07" db="EMBL/GenBank/DDBJ databases">
        <title>Genome sequence of Ornatilinea apprima DSM 23815.</title>
        <authorList>
            <person name="Hemp J."/>
            <person name="Ward L.M."/>
            <person name="Pace L.A."/>
            <person name="Fischer W.W."/>
        </authorList>
    </citation>
    <scope>NUCLEOTIDE SEQUENCE [LARGE SCALE GENOMIC DNA]</scope>
    <source>
        <strain evidence="11 12">P3M-1</strain>
    </source>
</reference>
<sequence length="239" mass="27145">MEITTLSSDVRPTCAAIVCAYNEEKTLANLLDNLLASPYLDEIIVVNDGSTDQTAAILDHYAWKTEIQAVHLPGNHGKGYALAEGISRARSEALLFIDADLQNWHCGYELDLLRPLLQDQADMVIGYPIEGSDLFEPVDPLGLLHWISGERAVWRRDALPLVELIRDSRFGVETHINLHYRQSRQRVQFVRLNNLKHPIKLQKSSLLPALRGYAQEGAEILQTCGYWTRKMVRGWVENW</sequence>
<gene>
    <name evidence="11" type="ORF">ADN00_02545</name>
</gene>
<keyword evidence="4" id="KW-0808">Transferase</keyword>
<dbReference type="RefSeq" id="WP_075061389.1">
    <property type="nucleotide sequence ID" value="NZ_LGCL01000011.1"/>
</dbReference>
<dbReference type="AlphaFoldDB" id="A0A0N8GP08"/>
<evidence type="ECO:0000256" key="6">
    <source>
        <dbReference type="ARBA" id="ARBA00039022"/>
    </source>
</evidence>
<dbReference type="PANTHER" id="PTHR48090:SF10">
    <property type="entry name" value="GLUCOSYL-3-PHOSPHOGLYCERATE SYNTHASE"/>
    <property type="match status" value="1"/>
</dbReference>
<dbReference type="EC" id="2.4.1.266" evidence="6"/>
<keyword evidence="5" id="KW-0460">Magnesium</keyword>
<evidence type="ECO:0000256" key="1">
    <source>
        <dbReference type="ARBA" id="ARBA00001946"/>
    </source>
</evidence>
<evidence type="ECO:0000256" key="9">
    <source>
        <dbReference type="ARBA" id="ARBA00048997"/>
    </source>
</evidence>
<name>A0A0N8GP08_9CHLR</name>
<comment type="catalytic activity">
    <reaction evidence="9">
        <text>an NDP-alpha-D-glucose + (2R)-3-phosphoglycerate = (2R)-2-O-(alpha-D-glucopyranosyl)-3-phospho-glycerate + a ribonucleoside 5'-diphosphate + H(+)</text>
        <dbReference type="Rhea" id="RHEA:47244"/>
        <dbReference type="ChEBI" id="CHEBI:15378"/>
        <dbReference type="ChEBI" id="CHEBI:57930"/>
        <dbReference type="ChEBI" id="CHEBI:58272"/>
        <dbReference type="ChEBI" id="CHEBI:62600"/>
        <dbReference type="ChEBI" id="CHEBI:76533"/>
        <dbReference type="EC" id="2.4.1.266"/>
    </reaction>
    <physiologicalReaction direction="left-to-right" evidence="9">
        <dbReference type="Rhea" id="RHEA:47245"/>
    </physiologicalReaction>
</comment>
<dbReference type="Gene3D" id="3.90.550.10">
    <property type="entry name" value="Spore Coat Polysaccharide Biosynthesis Protein SpsA, Chain A"/>
    <property type="match status" value="1"/>
</dbReference>
<evidence type="ECO:0000256" key="2">
    <source>
        <dbReference type="ARBA" id="ARBA00006739"/>
    </source>
</evidence>
<dbReference type="GO" id="GO:0016757">
    <property type="term" value="F:glycosyltransferase activity"/>
    <property type="evidence" value="ECO:0007669"/>
    <property type="project" value="UniProtKB-KW"/>
</dbReference>
<evidence type="ECO:0000313" key="11">
    <source>
        <dbReference type="EMBL" id="KPL79578.1"/>
    </source>
</evidence>
<dbReference type="OrthoDB" id="9810303at2"/>
<comment type="catalytic activity">
    <reaction evidence="8">
        <text>(2R)-3-phosphoglycerate + UDP-alpha-D-glucose = (2R)-2-O-(alpha-D-glucopyranosyl)-3-phospho-glycerate + UDP + H(+)</text>
        <dbReference type="Rhea" id="RHEA:31319"/>
        <dbReference type="ChEBI" id="CHEBI:15378"/>
        <dbReference type="ChEBI" id="CHEBI:58223"/>
        <dbReference type="ChEBI" id="CHEBI:58272"/>
        <dbReference type="ChEBI" id="CHEBI:58885"/>
        <dbReference type="ChEBI" id="CHEBI:62600"/>
        <dbReference type="EC" id="2.4.1.266"/>
    </reaction>
    <physiologicalReaction direction="left-to-right" evidence="8">
        <dbReference type="Rhea" id="RHEA:31320"/>
    </physiologicalReaction>
</comment>
<evidence type="ECO:0000256" key="3">
    <source>
        <dbReference type="ARBA" id="ARBA00022676"/>
    </source>
</evidence>
<dbReference type="CDD" id="cd04179">
    <property type="entry name" value="DPM_DPG-synthase_like"/>
    <property type="match status" value="1"/>
</dbReference>
<dbReference type="PANTHER" id="PTHR48090">
    <property type="entry name" value="UNDECAPRENYL-PHOSPHATE 4-DEOXY-4-FORMAMIDO-L-ARABINOSE TRANSFERASE-RELATED"/>
    <property type="match status" value="1"/>
</dbReference>